<dbReference type="Gene3D" id="1.10.533.10">
    <property type="entry name" value="Death Domain, Fas"/>
    <property type="match status" value="1"/>
</dbReference>
<gene>
    <name evidence="2" type="ORF">SK128_019004</name>
</gene>
<evidence type="ECO:0000259" key="1">
    <source>
        <dbReference type="Pfam" id="PF14786"/>
    </source>
</evidence>
<dbReference type="EMBL" id="JAXCGZ010021908">
    <property type="protein sequence ID" value="KAK7041543.1"/>
    <property type="molecule type" value="Genomic_DNA"/>
</dbReference>
<keyword evidence="3" id="KW-1185">Reference proteome</keyword>
<feature type="non-terminal residue" evidence="2">
    <location>
        <position position="97"/>
    </location>
</feature>
<protein>
    <recommendedName>
        <fullName evidence="1">Tube Death domain-containing protein</fullName>
    </recommendedName>
</protein>
<sequence>MEIAHGWKDVMSRVPDHPWTPGEPIPDGARYPKKYTTDDIHLITEECLRGHRKGFEVLIEEWGTSGRKRPTVQDLVYLLQRAKLYRAMDYITVSVMK</sequence>
<organism evidence="2 3">
    <name type="scientific">Halocaridina rubra</name>
    <name type="common">Hawaiian red shrimp</name>
    <dbReference type="NCBI Taxonomy" id="373956"/>
    <lineage>
        <taxon>Eukaryota</taxon>
        <taxon>Metazoa</taxon>
        <taxon>Ecdysozoa</taxon>
        <taxon>Arthropoda</taxon>
        <taxon>Crustacea</taxon>
        <taxon>Multicrustacea</taxon>
        <taxon>Malacostraca</taxon>
        <taxon>Eumalacostraca</taxon>
        <taxon>Eucarida</taxon>
        <taxon>Decapoda</taxon>
        <taxon>Pleocyemata</taxon>
        <taxon>Caridea</taxon>
        <taxon>Atyoidea</taxon>
        <taxon>Atyidae</taxon>
        <taxon>Halocaridina</taxon>
    </lineage>
</organism>
<name>A0AAN8WEQ6_HALRR</name>
<evidence type="ECO:0000313" key="3">
    <source>
        <dbReference type="Proteomes" id="UP001381693"/>
    </source>
</evidence>
<dbReference type="InterPro" id="IPR011029">
    <property type="entry name" value="DEATH-like_dom_sf"/>
</dbReference>
<accession>A0AAN8WEQ6</accession>
<reference evidence="2 3" key="1">
    <citation type="submission" date="2023-11" db="EMBL/GenBank/DDBJ databases">
        <title>Halocaridina rubra genome assembly.</title>
        <authorList>
            <person name="Smith C."/>
        </authorList>
    </citation>
    <scope>NUCLEOTIDE SEQUENCE [LARGE SCALE GENOMIC DNA]</scope>
    <source>
        <strain evidence="2">EP-1</strain>
        <tissue evidence="2">Whole</tissue>
    </source>
</reference>
<dbReference type="InterPro" id="IPR029397">
    <property type="entry name" value="Tube_Death"/>
</dbReference>
<dbReference type="AlphaFoldDB" id="A0AAN8WEQ6"/>
<dbReference type="SUPFAM" id="SSF47986">
    <property type="entry name" value="DEATH domain"/>
    <property type="match status" value="1"/>
</dbReference>
<proteinExistence type="predicted"/>
<feature type="domain" description="Tube Death" evidence="1">
    <location>
        <begin position="29"/>
        <end position="96"/>
    </location>
</feature>
<evidence type="ECO:0000313" key="2">
    <source>
        <dbReference type="EMBL" id="KAK7041543.1"/>
    </source>
</evidence>
<dbReference type="Proteomes" id="UP001381693">
    <property type="component" value="Unassembled WGS sequence"/>
</dbReference>
<comment type="caution">
    <text evidence="2">The sequence shown here is derived from an EMBL/GenBank/DDBJ whole genome shotgun (WGS) entry which is preliminary data.</text>
</comment>
<dbReference type="Pfam" id="PF14786">
    <property type="entry name" value="Death_2"/>
    <property type="match status" value="1"/>
</dbReference>